<evidence type="ECO:0008006" key="3">
    <source>
        <dbReference type="Google" id="ProtNLM"/>
    </source>
</evidence>
<sequence length="146" mass="16063">MPSETEKCVSDGIFPSIRIRNVFEIQHKQIPKQRRGGCTEQYPCADFGDFAQDTFLPAAKEAVDNQRGKCEKEKNTEKSAYHVGKRKVWFGRGGMGKDVSARQAACPTVSKSHAVCDIITLFAAFVGTGYESKYLGGHCNAPKNSV</sequence>
<comment type="caution">
    <text evidence="1">The sequence shown here is derived from an EMBL/GenBank/DDBJ whole genome shotgun (WGS) entry which is preliminary data.</text>
</comment>
<dbReference type="EMBL" id="SUQX01000021">
    <property type="protein sequence ID" value="TJX04762.1"/>
    <property type="molecule type" value="Genomic_DNA"/>
</dbReference>
<accession>A0AAX2TNM3</accession>
<organism evidence="1 2">
    <name type="scientific">Neisseria gonorrhoeae</name>
    <dbReference type="NCBI Taxonomy" id="485"/>
    <lineage>
        <taxon>Bacteria</taxon>
        <taxon>Pseudomonadati</taxon>
        <taxon>Pseudomonadota</taxon>
        <taxon>Betaproteobacteria</taxon>
        <taxon>Neisseriales</taxon>
        <taxon>Neisseriaceae</taxon>
        <taxon>Neisseria</taxon>
    </lineage>
</organism>
<evidence type="ECO:0000313" key="1">
    <source>
        <dbReference type="EMBL" id="TJX04762.1"/>
    </source>
</evidence>
<dbReference type="AlphaFoldDB" id="A0AAX2TNM3"/>
<dbReference type="Proteomes" id="UP000307092">
    <property type="component" value="Unassembled WGS sequence"/>
</dbReference>
<reference evidence="1 2" key="1">
    <citation type="submission" date="2019-04" db="EMBL/GenBank/DDBJ databases">
        <title>The CDC panel for molecular diagnostics of ciprofloxacin resistance and its use for research and clinical development.</title>
        <authorList>
            <person name="Liu H."/>
            <person name="Tang K."/>
            <person name="Pham C."/>
            <person name="Schmerer M."/>
        </authorList>
    </citation>
    <scope>NUCLEOTIDE SEQUENCE [LARGE SCALE GENOMIC DNA]</scope>
    <source>
        <strain evidence="1 2">LRRBGS_0742</strain>
    </source>
</reference>
<gene>
    <name evidence="1" type="ORF">E8M63_09845</name>
</gene>
<name>A0AAX2TNM3_NEIGO</name>
<proteinExistence type="predicted"/>
<evidence type="ECO:0000313" key="2">
    <source>
        <dbReference type="Proteomes" id="UP000307092"/>
    </source>
</evidence>
<protein>
    <recommendedName>
        <fullName evidence="3">Phage associated protein</fullName>
    </recommendedName>
</protein>